<organism evidence="2 3">
    <name type="scientific">Henriciella pelagia</name>
    <dbReference type="NCBI Taxonomy" id="1977912"/>
    <lineage>
        <taxon>Bacteria</taxon>
        <taxon>Pseudomonadati</taxon>
        <taxon>Pseudomonadota</taxon>
        <taxon>Alphaproteobacteria</taxon>
        <taxon>Hyphomonadales</taxon>
        <taxon>Hyphomonadaceae</taxon>
        <taxon>Henriciella</taxon>
    </lineage>
</organism>
<feature type="domain" description="Flagellar motor switch protein FliN-like C-terminal" evidence="1">
    <location>
        <begin position="225"/>
        <end position="298"/>
    </location>
</feature>
<proteinExistence type="predicted"/>
<reference evidence="3" key="1">
    <citation type="journal article" date="2019" name="Int. J. Syst. Evol. Microbiol.">
        <title>The Global Catalogue of Microorganisms (GCM) 10K type strain sequencing project: providing services to taxonomists for standard genome sequencing and annotation.</title>
        <authorList>
            <consortium name="The Broad Institute Genomics Platform"/>
            <consortium name="The Broad Institute Genome Sequencing Center for Infectious Disease"/>
            <person name="Wu L."/>
            <person name="Ma J."/>
        </authorList>
    </citation>
    <scope>NUCLEOTIDE SEQUENCE [LARGE SCALE GENOMIC DNA]</scope>
    <source>
        <strain evidence="3">CGMCC 1.15928</strain>
    </source>
</reference>
<name>A0ABQ1JVI5_9PROT</name>
<dbReference type="SUPFAM" id="SSF101801">
    <property type="entry name" value="Surface presentation of antigens (SPOA)"/>
    <property type="match status" value="1"/>
</dbReference>
<comment type="caution">
    <text evidence="2">The sequence shown here is derived from an EMBL/GenBank/DDBJ whole genome shotgun (WGS) entry which is preliminary data.</text>
</comment>
<dbReference type="Pfam" id="PF01052">
    <property type="entry name" value="FliMN_C"/>
    <property type="match status" value="1"/>
</dbReference>
<gene>
    <name evidence="2" type="ORF">GCM10011503_25650</name>
</gene>
<evidence type="ECO:0000313" key="3">
    <source>
        <dbReference type="Proteomes" id="UP000628854"/>
    </source>
</evidence>
<keyword evidence="3" id="KW-1185">Reference proteome</keyword>
<evidence type="ECO:0000313" key="2">
    <source>
        <dbReference type="EMBL" id="GGB75796.1"/>
    </source>
</evidence>
<dbReference type="EMBL" id="BMKF01000002">
    <property type="protein sequence ID" value="GGB75796.1"/>
    <property type="molecule type" value="Genomic_DNA"/>
</dbReference>
<dbReference type="InterPro" id="IPR036429">
    <property type="entry name" value="SpoA-like_sf"/>
</dbReference>
<sequence>MSSVLLQKIRSAGGISPVLQQCEPLWASLEAVGEKWAKVIFEHDLAAQVIQKTPLNGKEAEEQMSERFGYICLPYSTTGLRAVALDSSTARRYAAIKLKQASDTLSQSPRLFLRLMCDHPARTLWKELAKAIPVGPDLPADFSVVDPASLPDSFDPQEKLIKVVLAFAEEGEEDGWLLEGGEEFPELHLFYEAASLTRHAGLMHEKASTGKAAADPAGQANLRKQMRTSTIKLDAVLERLSLSLADCSRFEVGQVIPLPDVEPGILSLCAETMHGSVAISQAELGTWKGKRALKLTSPVLESFAQEIAEI</sequence>
<accession>A0ABQ1JVI5</accession>
<evidence type="ECO:0000259" key="1">
    <source>
        <dbReference type="Pfam" id="PF01052"/>
    </source>
</evidence>
<dbReference type="InterPro" id="IPR001543">
    <property type="entry name" value="FliN-like_C"/>
</dbReference>
<dbReference type="RefSeq" id="WP_084391738.1">
    <property type="nucleotide sequence ID" value="NZ_BMKF01000002.1"/>
</dbReference>
<protein>
    <recommendedName>
        <fullName evidence="1">Flagellar motor switch protein FliN-like C-terminal domain-containing protein</fullName>
    </recommendedName>
</protein>
<dbReference type="Proteomes" id="UP000628854">
    <property type="component" value="Unassembled WGS sequence"/>
</dbReference>